<dbReference type="EMBL" id="JBBHJZ010000002">
    <property type="protein sequence ID" value="MEJ5977207.1"/>
    <property type="molecule type" value="Genomic_DNA"/>
</dbReference>
<keyword evidence="2" id="KW-0349">Heme</keyword>
<dbReference type="Gene3D" id="1.20.120.10">
    <property type="entry name" value="Cytochrome c/b562"/>
    <property type="match status" value="1"/>
</dbReference>
<evidence type="ECO:0000256" key="4">
    <source>
        <dbReference type="ARBA" id="ARBA00022982"/>
    </source>
</evidence>
<evidence type="ECO:0000313" key="7">
    <source>
        <dbReference type="Proteomes" id="UP001361239"/>
    </source>
</evidence>
<name>A0ABU8RVV5_9SPHN</name>
<dbReference type="RefSeq" id="WP_339587149.1">
    <property type="nucleotide sequence ID" value="NZ_JBBHJZ010000002.1"/>
</dbReference>
<keyword evidence="3" id="KW-0479">Metal-binding</keyword>
<dbReference type="PROSITE" id="PS51009">
    <property type="entry name" value="CYTCII"/>
    <property type="match status" value="1"/>
</dbReference>
<dbReference type="InterPro" id="IPR015984">
    <property type="entry name" value="Cyt_c_prime_subgr"/>
</dbReference>
<sequence>MKRLILPAVLCLALAGCGGSPDTPGAKAAHDRHENFEAIGKAFKTIGDELKKGAPDLAAIKTQATKINGFAPQVKDWFPAGSSPKDGVKTDALAAIWEQPDEFGKAAARFAEAAAALDAAAASGDLAAVRGATGPLGAACKSCHERFREKD</sequence>
<dbReference type="InterPro" id="IPR002321">
    <property type="entry name" value="Cyt_c_II"/>
</dbReference>
<evidence type="ECO:0000256" key="5">
    <source>
        <dbReference type="ARBA" id="ARBA00023004"/>
    </source>
</evidence>
<evidence type="ECO:0000256" key="3">
    <source>
        <dbReference type="ARBA" id="ARBA00022723"/>
    </source>
</evidence>
<gene>
    <name evidence="6" type="ORF">WG901_11210</name>
</gene>
<evidence type="ECO:0000256" key="2">
    <source>
        <dbReference type="ARBA" id="ARBA00022617"/>
    </source>
</evidence>
<dbReference type="PRINTS" id="PR00608">
    <property type="entry name" value="CYTCHROMECII"/>
</dbReference>
<keyword evidence="4" id="KW-0249">Electron transport</keyword>
<reference evidence="6 7" key="1">
    <citation type="submission" date="2024-03" db="EMBL/GenBank/DDBJ databases">
        <authorList>
            <person name="Jo J.-H."/>
        </authorList>
    </citation>
    <scope>NUCLEOTIDE SEQUENCE [LARGE SCALE GENOMIC DNA]</scope>
    <source>
        <strain evidence="6 7">PS1R-30</strain>
    </source>
</reference>
<keyword evidence="7" id="KW-1185">Reference proteome</keyword>
<dbReference type="PROSITE" id="PS51257">
    <property type="entry name" value="PROKAR_LIPOPROTEIN"/>
    <property type="match status" value="1"/>
</dbReference>
<dbReference type="SUPFAM" id="SSF47175">
    <property type="entry name" value="Cytochromes"/>
    <property type="match status" value="1"/>
</dbReference>
<accession>A0ABU8RVV5</accession>
<keyword evidence="1" id="KW-0813">Transport</keyword>
<evidence type="ECO:0000313" key="6">
    <source>
        <dbReference type="EMBL" id="MEJ5977207.1"/>
    </source>
</evidence>
<organism evidence="6 7">
    <name type="scientific">Novosphingobium anseongense</name>
    <dbReference type="NCBI Taxonomy" id="3133436"/>
    <lineage>
        <taxon>Bacteria</taxon>
        <taxon>Pseudomonadati</taxon>
        <taxon>Pseudomonadota</taxon>
        <taxon>Alphaproteobacteria</taxon>
        <taxon>Sphingomonadales</taxon>
        <taxon>Sphingomonadaceae</taxon>
        <taxon>Novosphingobium</taxon>
    </lineage>
</organism>
<comment type="caution">
    <text evidence="6">The sequence shown here is derived from an EMBL/GenBank/DDBJ whole genome shotgun (WGS) entry which is preliminary data.</text>
</comment>
<keyword evidence="5" id="KW-0408">Iron</keyword>
<protein>
    <submittedName>
        <fullName evidence="6">Cytochrome c</fullName>
    </submittedName>
</protein>
<dbReference type="Pfam" id="PF01322">
    <property type="entry name" value="Cytochrom_C_2"/>
    <property type="match status" value="1"/>
</dbReference>
<dbReference type="InterPro" id="IPR010980">
    <property type="entry name" value="Cyt_c/b562"/>
</dbReference>
<dbReference type="PIRSF" id="PIRSF000027">
    <property type="entry name" value="Cytc_c_prime"/>
    <property type="match status" value="1"/>
</dbReference>
<proteinExistence type="predicted"/>
<evidence type="ECO:0000256" key="1">
    <source>
        <dbReference type="ARBA" id="ARBA00022448"/>
    </source>
</evidence>
<dbReference type="InterPro" id="IPR012127">
    <property type="entry name" value="Cyt_c_prime"/>
</dbReference>
<dbReference type="Proteomes" id="UP001361239">
    <property type="component" value="Unassembled WGS sequence"/>
</dbReference>